<protein>
    <submittedName>
        <fullName evidence="2">Uncharacterized protein</fullName>
    </submittedName>
</protein>
<sequence length="369" mass="40842">MGDDSSSSDKVHVLPQDKAEEAQTNMVPQSRDPQSYQYQYQYYHQHQPHARNPYQSPQATDIPKPPLALPTEIPLGEIGGALLSRRNGERLARKRSTQRLRLSRPKSGQLRKHVTPTATQTRASAASSVETPGLRTFKDWATHDANTQAQPQTPQHPETSRIPAPPPPPPWDEPIEADEAQEEAVKPEDKRLTDVKRLRRRTSSLFRASSRPFDPRLEDMITAGTQCNVRSEPRPTPTPSLAASDLVRADPDFIEPDPEFAPPSPDSDNDTGDMANFYNELRVLAESSNIPMRYTGGPEGVRKYTVGGVALRYRLSADAALRSANVVRSRPRMRKRSRTQHGSVISSTVSSPSMSSAASSQLPPTQPPP</sequence>
<dbReference type="Proteomes" id="UP001303647">
    <property type="component" value="Unassembled WGS sequence"/>
</dbReference>
<accession>A0AAN7CMR1</accession>
<gene>
    <name evidence="2" type="ORF">C7999DRAFT_16852</name>
</gene>
<proteinExistence type="predicted"/>
<comment type="caution">
    <text evidence="2">The sequence shown here is derived from an EMBL/GenBank/DDBJ whole genome shotgun (WGS) entry which is preliminary data.</text>
</comment>
<feature type="region of interest" description="Disordered" evidence="1">
    <location>
        <begin position="1"/>
        <end position="132"/>
    </location>
</feature>
<dbReference type="AlphaFoldDB" id="A0AAN7CMR1"/>
<feature type="compositionally biased region" description="Basic residues" evidence="1">
    <location>
        <begin position="329"/>
        <end position="339"/>
    </location>
</feature>
<feature type="compositionally biased region" description="Pro residues" evidence="1">
    <location>
        <begin position="163"/>
        <end position="172"/>
    </location>
</feature>
<reference evidence="2" key="1">
    <citation type="journal article" date="2023" name="Mol. Phylogenet. Evol.">
        <title>Genome-scale phylogeny and comparative genomics of the fungal order Sordariales.</title>
        <authorList>
            <person name="Hensen N."/>
            <person name="Bonometti L."/>
            <person name="Westerberg I."/>
            <person name="Brannstrom I.O."/>
            <person name="Guillou S."/>
            <person name="Cros-Aarteil S."/>
            <person name="Calhoun S."/>
            <person name="Haridas S."/>
            <person name="Kuo A."/>
            <person name="Mondo S."/>
            <person name="Pangilinan J."/>
            <person name="Riley R."/>
            <person name="LaButti K."/>
            <person name="Andreopoulos B."/>
            <person name="Lipzen A."/>
            <person name="Chen C."/>
            <person name="Yan M."/>
            <person name="Daum C."/>
            <person name="Ng V."/>
            <person name="Clum A."/>
            <person name="Steindorff A."/>
            <person name="Ohm R.A."/>
            <person name="Martin F."/>
            <person name="Silar P."/>
            <person name="Natvig D.O."/>
            <person name="Lalanne C."/>
            <person name="Gautier V."/>
            <person name="Ament-Velasquez S.L."/>
            <person name="Kruys A."/>
            <person name="Hutchinson M.I."/>
            <person name="Powell A.J."/>
            <person name="Barry K."/>
            <person name="Miller A.N."/>
            <person name="Grigoriev I.V."/>
            <person name="Debuchy R."/>
            <person name="Gladieux P."/>
            <person name="Hiltunen Thoren M."/>
            <person name="Johannesson H."/>
        </authorList>
    </citation>
    <scope>NUCLEOTIDE SEQUENCE</scope>
    <source>
        <strain evidence="2">CBS 359.72</strain>
    </source>
</reference>
<name>A0AAN7CMR1_9PEZI</name>
<feature type="compositionally biased region" description="Acidic residues" evidence="1">
    <location>
        <begin position="173"/>
        <end position="182"/>
    </location>
</feature>
<feature type="compositionally biased region" description="Polar residues" evidence="1">
    <location>
        <begin position="22"/>
        <end position="35"/>
    </location>
</feature>
<organism evidence="2 3">
    <name type="scientific">Corynascus novoguineensis</name>
    <dbReference type="NCBI Taxonomy" id="1126955"/>
    <lineage>
        <taxon>Eukaryota</taxon>
        <taxon>Fungi</taxon>
        <taxon>Dikarya</taxon>
        <taxon>Ascomycota</taxon>
        <taxon>Pezizomycotina</taxon>
        <taxon>Sordariomycetes</taxon>
        <taxon>Sordariomycetidae</taxon>
        <taxon>Sordariales</taxon>
        <taxon>Chaetomiaceae</taxon>
        <taxon>Corynascus</taxon>
    </lineage>
</organism>
<dbReference type="EMBL" id="MU857719">
    <property type="protein sequence ID" value="KAK4244929.1"/>
    <property type="molecule type" value="Genomic_DNA"/>
</dbReference>
<reference evidence="2" key="2">
    <citation type="submission" date="2023-05" db="EMBL/GenBank/DDBJ databases">
        <authorList>
            <consortium name="Lawrence Berkeley National Laboratory"/>
            <person name="Steindorff A."/>
            <person name="Hensen N."/>
            <person name="Bonometti L."/>
            <person name="Westerberg I."/>
            <person name="Brannstrom I.O."/>
            <person name="Guillou S."/>
            <person name="Cros-Aarteil S."/>
            <person name="Calhoun S."/>
            <person name="Haridas S."/>
            <person name="Kuo A."/>
            <person name="Mondo S."/>
            <person name="Pangilinan J."/>
            <person name="Riley R."/>
            <person name="Labutti K."/>
            <person name="Andreopoulos B."/>
            <person name="Lipzen A."/>
            <person name="Chen C."/>
            <person name="Yanf M."/>
            <person name="Daum C."/>
            <person name="Ng V."/>
            <person name="Clum A."/>
            <person name="Ohm R."/>
            <person name="Martin F."/>
            <person name="Silar P."/>
            <person name="Natvig D."/>
            <person name="Lalanne C."/>
            <person name="Gautier V."/>
            <person name="Ament-Velasquez S.L."/>
            <person name="Kruys A."/>
            <person name="Hutchinson M.I."/>
            <person name="Powell A.J."/>
            <person name="Barry K."/>
            <person name="Miller A.N."/>
            <person name="Grigoriev I.V."/>
            <person name="Debuchy R."/>
            <person name="Gladieux P."/>
            <person name="Thoren M.H."/>
            <person name="Johannesson H."/>
        </authorList>
    </citation>
    <scope>NUCLEOTIDE SEQUENCE</scope>
    <source>
        <strain evidence="2">CBS 359.72</strain>
    </source>
</reference>
<feature type="compositionally biased region" description="Low complexity" evidence="1">
    <location>
        <begin position="115"/>
        <end position="128"/>
    </location>
</feature>
<evidence type="ECO:0000313" key="3">
    <source>
        <dbReference type="Proteomes" id="UP001303647"/>
    </source>
</evidence>
<evidence type="ECO:0000313" key="2">
    <source>
        <dbReference type="EMBL" id="KAK4244929.1"/>
    </source>
</evidence>
<feature type="region of interest" description="Disordered" evidence="1">
    <location>
        <begin position="146"/>
        <end position="189"/>
    </location>
</feature>
<feature type="compositionally biased region" description="Basic residues" evidence="1">
    <location>
        <begin position="92"/>
        <end position="114"/>
    </location>
</feature>
<feature type="compositionally biased region" description="Basic and acidic residues" evidence="1">
    <location>
        <begin position="7"/>
        <end position="21"/>
    </location>
</feature>
<keyword evidence="3" id="KW-1185">Reference proteome</keyword>
<feature type="compositionally biased region" description="Low complexity" evidence="1">
    <location>
        <begin position="343"/>
        <end position="360"/>
    </location>
</feature>
<feature type="region of interest" description="Disordered" evidence="1">
    <location>
        <begin position="326"/>
        <end position="369"/>
    </location>
</feature>
<evidence type="ECO:0000256" key="1">
    <source>
        <dbReference type="SAM" id="MobiDB-lite"/>
    </source>
</evidence>
<feature type="compositionally biased region" description="Low complexity" evidence="1">
    <location>
        <begin position="36"/>
        <end position="45"/>
    </location>
</feature>
<feature type="compositionally biased region" description="Polar residues" evidence="1">
    <location>
        <begin position="146"/>
        <end position="157"/>
    </location>
</feature>